<dbReference type="Pfam" id="PF05920">
    <property type="entry name" value="Homeobox_KN"/>
    <property type="match status" value="1"/>
</dbReference>
<feature type="compositionally biased region" description="Basic and acidic residues" evidence="9">
    <location>
        <begin position="278"/>
        <end position="287"/>
    </location>
</feature>
<evidence type="ECO:0000256" key="3">
    <source>
        <dbReference type="ARBA" id="ARBA00023015"/>
    </source>
</evidence>
<gene>
    <name evidence="12" type="ORF">D0Y65_006346</name>
    <name evidence="11" type="ORF">glysoja_041241</name>
</gene>
<evidence type="ECO:0000256" key="7">
    <source>
        <dbReference type="ARBA" id="ARBA00023242"/>
    </source>
</evidence>
<dbReference type="GO" id="GO:0005634">
    <property type="term" value="C:nucleus"/>
    <property type="evidence" value="ECO:0007669"/>
    <property type="project" value="UniProtKB-SubCell"/>
</dbReference>
<feature type="domain" description="Homeobox" evidence="10">
    <location>
        <begin position="391"/>
        <end position="454"/>
    </location>
</feature>
<keyword evidence="3" id="KW-0805">Transcription regulation</keyword>
<keyword evidence="5 8" id="KW-0371">Homeobox</keyword>
<dbReference type="Proteomes" id="UP000289340">
    <property type="component" value="Chromosome 3"/>
</dbReference>
<evidence type="ECO:0000256" key="6">
    <source>
        <dbReference type="ARBA" id="ARBA00023163"/>
    </source>
</evidence>
<protein>
    <submittedName>
        <fullName evidence="11 12">BEL1-like homeodomain protein 9</fullName>
    </submittedName>
</protein>
<reference evidence="11" key="1">
    <citation type="submission" date="2014-07" db="EMBL/GenBank/DDBJ databases">
        <title>Identification of a novel salt tolerance gene in wild soybean by whole-genome sequencing.</title>
        <authorList>
            <person name="Lam H.-M."/>
            <person name="Qi X."/>
            <person name="Li M.-W."/>
            <person name="Liu X."/>
            <person name="Xie M."/>
            <person name="Ni M."/>
            <person name="Xu X."/>
        </authorList>
    </citation>
    <scope>NUCLEOTIDE SEQUENCE [LARGE SCALE GENOMIC DNA]</scope>
    <source>
        <tissue evidence="11">Root</tissue>
    </source>
</reference>
<organism evidence="11">
    <name type="scientific">Glycine soja</name>
    <name type="common">Wild soybean</name>
    <dbReference type="NCBI Taxonomy" id="3848"/>
    <lineage>
        <taxon>Eukaryota</taxon>
        <taxon>Viridiplantae</taxon>
        <taxon>Streptophyta</taxon>
        <taxon>Embryophyta</taxon>
        <taxon>Tracheophyta</taxon>
        <taxon>Spermatophyta</taxon>
        <taxon>Magnoliopsida</taxon>
        <taxon>eudicotyledons</taxon>
        <taxon>Gunneridae</taxon>
        <taxon>Pentapetalae</taxon>
        <taxon>rosids</taxon>
        <taxon>fabids</taxon>
        <taxon>Fabales</taxon>
        <taxon>Fabaceae</taxon>
        <taxon>Papilionoideae</taxon>
        <taxon>50 kb inversion clade</taxon>
        <taxon>NPAAA clade</taxon>
        <taxon>indigoferoid/millettioid clade</taxon>
        <taxon>Phaseoleae</taxon>
        <taxon>Glycine</taxon>
        <taxon>Glycine subgen. Soja</taxon>
    </lineage>
</organism>
<dbReference type="InterPro" id="IPR050224">
    <property type="entry name" value="TALE_homeobox"/>
</dbReference>
<dbReference type="GO" id="GO:0006355">
    <property type="term" value="P:regulation of DNA-templated transcription"/>
    <property type="evidence" value="ECO:0007669"/>
    <property type="project" value="InterPro"/>
</dbReference>
<dbReference type="EMBL" id="QZWG01000003">
    <property type="protein sequence ID" value="RZC19485.1"/>
    <property type="molecule type" value="Genomic_DNA"/>
</dbReference>
<dbReference type="PROSITE" id="PS50071">
    <property type="entry name" value="HOMEOBOX_2"/>
    <property type="match status" value="1"/>
</dbReference>
<evidence type="ECO:0000256" key="8">
    <source>
        <dbReference type="PROSITE-ProRule" id="PRU00108"/>
    </source>
</evidence>
<dbReference type="SMR" id="A0A0B2Q526"/>
<reference evidence="12 13" key="2">
    <citation type="submission" date="2018-09" db="EMBL/GenBank/DDBJ databases">
        <title>A high-quality reference genome of wild soybean provides a powerful tool to mine soybean genomes.</title>
        <authorList>
            <person name="Xie M."/>
            <person name="Chung C.Y.L."/>
            <person name="Li M.-W."/>
            <person name="Wong F.-L."/>
            <person name="Chan T.-F."/>
            <person name="Lam H.-M."/>
        </authorList>
    </citation>
    <scope>NUCLEOTIDE SEQUENCE [LARGE SCALE GENOMIC DNA]</scope>
    <source>
        <strain evidence="13">cv. W05</strain>
        <tissue evidence="12">Hypocotyl of etiolated seedlings</tissue>
    </source>
</reference>
<comment type="similarity">
    <text evidence="2">Belongs to the TALE/BELL homeobox family.</text>
</comment>
<dbReference type="InterPro" id="IPR006563">
    <property type="entry name" value="POX_dom"/>
</dbReference>
<dbReference type="PANTHER" id="PTHR11850">
    <property type="entry name" value="HOMEOBOX PROTEIN TRANSCRIPTION FACTORS"/>
    <property type="match status" value="1"/>
</dbReference>
<comment type="subcellular location">
    <subcellularLocation>
        <location evidence="1 8">Nucleus</location>
    </subcellularLocation>
</comment>
<evidence type="ECO:0000256" key="1">
    <source>
        <dbReference type="ARBA" id="ARBA00004123"/>
    </source>
</evidence>
<dbReference type="GO" id="GO:0003677">
    <property type="term" value="F:DNA binding"/>
    <property type="evidence" value="ECO:0007669"/>
    <property type="project" value="UniProtKB-UniRule"/>
</dbReference>
<dbReference type="SMART" id="SM00574">
    <property type="entry name" value="POX"/>
    <property type="match status" value="1"/>
</dbReference>
<dbReference type="Pfam" id="PF07526">
    <property type="entry name" value="POX"/>
    <property type="match status" value="1"/>
</dbReference>
<name>A0A0B2Q526_GLYSO</name>
<dbReference type="SMART" id="SM00389">
    <property type="entry name" value="HOX"/>
    <property type="match status" value="1"/>
</dbReference>
<dbReference type="InterPro" id="IPR008422">
    <property type="entry name" value="KN_HD"/>
</dbReference>
<dbReference type="SUPFAM" id="SSF46689">
    <property type="entry name" value="Homeodomain-like"/>
    <property type="match status" value="1"/>
</dbReference>
<dbReference type="Proteomes" id="UP000053555">
    <property type="component" value="Unassembled WGS sequence"/>
</dbReference>
<dbReference type="EMBL" id="KN660484">
    <property type="protein sequence ID" value="KHN16365.1"/>
    <property type="molecule type" value="Genomic_DNA"/>
</dbReference>
<evidence type="ECO:0000256" key="9">
    <source>
        <dbReference type="SAM" id="MobiDB-lite"/>
    </source>
</evidence>
<keyword evidence="6" id="KW-0804">Transcription</keyword>
<evidence type="ECO:0000313" key="11">
    <source>
        <dbReference type="EMBL" id="KHN16365.1"/>
    </source>
</evidence>
<keyword evidence="4 8" id="KW-0238">DNA-binding</keyword>
<evidence type="ECO:0000256" key="4">
    <source>
        <dbReference type="ARBA" id="ARBA00023125"/>
    </source>
</evidence>
<dbReference type="InterPro" id="IPR001356">
    <property type="entry name" value="HD"/>
</dbReference>
<proteinExistence type="inferred from homology"/>
<dbReference type="Gramene" id="XM_028368856.1">
    <property type="protein sequence ID" value="XP_028224657.1"/>
    <property type="gene ID" value="LOC114406212"/>
</dbReference>
<feature type="region of interest" description="Disordered" evidence="9">
    <location>
        <begin position="264"/>
        <end position="287"/>
    </location>
</feature>
<dbReference type="FunFam" id="1.10.10.60:FF:000117">
    <property type="entry name" value="BEL1-like homeodomain protein 9"/>
    <property type="match status" value="1"/>
</dbReference>
<accession>A0A0B2Q526</accession>
<dbReference type="CDD" id="cd00086">
    <property type="entry name" value="homeodomain"/>
    <property type="match status" value="1"/>
</dbReference>
<feature type="DNA-binding region" description="Homeobox" evidence="8">
    <location>
        <begin position="393"/>
        <end position="455"/>
    </location>
</feature>
<dbReference type="AlphaFoldDB" id="A0A0B2Q526"/>
<keyword evidence="13" id="KW-1185">Reference proteome</keyword>
<evidence type="ECO:0000259" key="10">
    <source>
        <dbReference type="PROSITE" id="PS50071"/>
    </source>
</evidence>
<evidence type="ECO:0000313" key="12">
    <source>
        <dbReference type="EMBL" id="RZC19485.1"/>
    </source>
</evidence>
<evidence type="ECO:0000313" key="13">
    <source>
        <dbReference type="Proteomes" id="UP000289340"/>
    </source>
</evidence>
<evidence type="ECO:0000256" key="2">
    <source>
        <dbReference type="ARBA" id="ARBA00006454"/>
    </source>
</evidence>
<evidence type="ECO:0000256" key="5">
    <source>
        <dbReference type="ARBA" id="ARBA00023155"/>
    </source>
</evidence>
<keyword evidence="7 8" id="KW-0539">Nucleus</keyword>
<dbReference type="Gene3D" id="1.10.10.60">
    <property type="entry name" value="Homeodomain-like"/>
    <property type="match status" value="1"/>
</dbReference>
<dbReference type="InterPro" id="IPR009057">
    <property type="entry name" value="Homeodomain-like_sf"/>
</dbReference>
<sequence length="617" mass="67972">MAEGFEAYHVPQQSRRDKLRVVATQNQQHGLIEPSSTLLPLYDPSSFISSDLLLTSFHNGQKHNLGGCGVKEEQRANLMMGFAAAGGGVVMNNGSSSSSCCSSNSSSVSYLDPESSLHLNQATIQVINNNNSNNMFLYQAQNLREFDQGYNNNNNNDDDNNNSEIMVFKPEPLSLSLSSHNNGVNLQRYGSVVYGDKVGGGGVIYGSSGLNEVSRCTVPMGPFTGYASILKGSRFLKPAQQLLEELCDVGGVCAEKIVADASLMEPIPPPQSSSEDPLGDHGGDQGRKKSRLLTMLDEVYRRYRQYYQQMHAVVTSFEYVSGLSNAAPYASLAIKAMSKHFRCLKNAITDQLQFANKAHFHISNNRKDESPWFGNSDKGPYGQRPGFLEHQPVWRPQRGLPERAVTVLRAWLFEHFLHPYPTDTDKLMLAKQTGLSRSQVSNWFINARVRLWKPMVEEIHLLETRQAPKNPQKEEHCRNKLSDHLSSDNSIVSENPSTSTDKFQEAPYKHTINELPNVPIRTQEQLNLPCTSNQPGGGGVGVSMGGGSASNSVSLTLGLYQNHGIGLAEPFPLNAAQRFGVALDTNNEGYVMSGYESQNRHFGRDVIGGQLLHDFVG</sequence>